<name>A0A1B7MT58_9AGAM</name>
<accession>A0A1B7MT58</accession>
<keyword evidence="2" id="KW-1185">Reference proteome</keyword>
<dbReference type="InParanoid" id="A0A1B7MT58"/>
<organism evidence="1 2">
    <name type="scientific">Rhizopogon vinicolor AM-OR11-026</name>
    <dbReference type="NCBI Taxonomy" id="1314800"/>
    <lineage>
        <taxon>Eukaryota</taxon>
        <taxon>Fungi</taxon>
        <taxon>Dikarya</taxon>
        <taxon>Basidiomycota</taxon>
        <taxon>Agaricomycotina</taxon>
        <taxon>Agaricomycetes</taxon>
        <taxon>Agaricomycetidae</taxon>
        <taxon>Boletales</taxon>
        <taxon>Suillineae</taxon>
        <taxon>Rhizopogonaceae</taxon>
        <taxon>Rhizopogon</taxon>
    </lineage>
</organism>
<reference evidence="1 2" key="1">
    <citation type="submission" date="2016-06" db="EMBL/GenBank/DDBJ databases">
        <title>Comparative genomics of the ectomycorrhizal sister species Rhizopogon vinicolor and Rhizopogon vesiculosus (Basidiomycota: Boletales) reveals a divergence of the mating type B locus.</title>
        <authorList>
            <consortium name="DOE Joint Genome Institute"/>
            <person name="Mujic A.B."/>
            <person name="Kuo A."/>
            <person name="Tritt A."/>
            <person name="Lipzen A."/>
            <person name="Chen C."/>
            <person name="Johnson J."/>
            <person name="Sharma A."/>
            <person name="Barry K."/>
            <person name="Grigoriev I.V."/>
            <person name="Spatafora J.W."/>
        </authorList>
    </citation>
    <scope>NUCLEOTIDE SEQUENCE [LARGE SCALE GENOMIC DNA]</scope>
    <source>
        <strain evidence="1 2">AM-OR11-026</strain>
    </source>
</reference>
<dbReference type="Proteomes" id="UP000092154">
    <property type="component" value="Unassembled WGS sequence"/>
</dbReference>
<sequence length="284" mass="32118">MTRISADAFRDQIKNDPDSFTQFKVLRLTHIKDLANWVWHEYVQMIVRDTSNNKLHRILVERVTSNDNTEGEAPSSGNSDPWFPLPLLSVFFHTPLALSDVADHLCAIIICCGPIAIAYMQVQAALLRRSRGIGAATVEFRQLMPPSRIRLREVLSLSQRPCSKLTMIQAAPKFVIPVAKLTKISDMDNLNDVSDVDDIKDVTVCDVDDIKDVIKDVTVYDVDDIMDFTVYDMDDIKDVSDVNDIEDDSTTNTLDSRLLTFTREIFKGQISEAEYEEATVDFPL</sequence>
<dbReference type="OrthoDB" id="3014488at2759"/>
<feature type="non-terminal residue" evidence="1">
    <location>
        <position position="284"/>
    </location>
</feature>
<evidence type="ECO:0000313" key="2">
    <source>
        <dbReference type="Proteomes" id="UP000092154"/>
    </source>
</evidence>
<evidence type="ECO:0000313" key="1">
    <source>
        <dbReference type="EMBL" id="OAX35786.1"/>
    </source>
</evidence>
<dbReference type="AlphaFoldDB" id="A0A1B7MT58"/>
<dbReference type="STRING" id="1314800.A0A1B7MT58"/>
<gene>
    <name evidence="1" type="ORF">K503DRAFT_784837</name>
</gene>
<protein>
    <submittedName>
        <fullName evidence="1">Uncharacterized protein</fullName>
    </submittedName>
</protein>
<proteinExistence type="predicted"/>
<dbReference type="EMBL" id="KV448468">
    <property type="protein sequence ID" value="OAX35786.1"/>
    <property type="molecule type" value="Genomic_DNA"/>
</dbReference>